<evidence type="ECO:0000313" key="2">
    <source>
        <dbReference type="Proteomes" id="UP000830395"/>
    </source>
</evidence>
<protein>
    <submittedName>
        <fullName evidence="1">Uncharacterized protein</fullName>
    </submittedName>
</protein>
<evidence type="ECO:0000313" key="1">
    <source>
        <dbReference type="EMBL" id="MCJ8739612.1"/>
    </source>
</evidence>
<accession>A0ACC5YWA6</accession>
<proteinExistence type="predicted"/>
<organism evidence="1 2">
    <name type="scientific">Pangasius djambal</name>
    <dbReference type="NCBI Taxonomy" id="1691987"/>
    <lineage>
        <taxon>Eukaryota</taxon>
        <taxon>Metazoa</taxon>
        <taxon>Chordata</taxon>
        <taxon>Craniata</taxon>
        <taxon>Vertebrata</taxon>
        <taxon>Euteleostomi</taxon>
        <taxon>Actinopterygii</taxon>
        <taxon>Neopterygii</taxon>
        <taxon>Teleostei</taxon>
        <taxon>Ostariophysi</taxon>
        <taxon>Siluriformes</taxon>
        <taxon>Pangasiidae</taxon>
        <taxon>Pangasius</taxon>
    </lineage>
</organism>
<dbReference type="EMBL" id="CM040987">
    <property type="protein sequence ID" value="MCJ8739612.1"/>
    <property type="molecule type" value="Genomic_DNA"/>
</dbReference>
<sequence length="134" mass="15378">MTDFFPPFILFVEYIPIILGSVCVLLIMISIFAFCIYKKRQGQKNKEAPSQDGGELVYAQVTHLPMNKTETRPGMSQAQDDDVEYAMVVARTNKRKQKKKEDEVQYGELVFNTPVKNKPQVQDDCVYSQVQHGR</sequence>
<reference evidence="1" key="1">
    <citation type="submission" date="2020-02" db="EMBL/GenBank/DDBJ databases">
        <title>Genome sequencing of the panga catfish, Pangasius djambal.</title>
        <authorList>
            <person name="Wen M."/>
            <person name="Zahm M."/>
            <person name="Roques C."/>
            <person name="Cabau C."/>
            <person name="Klopp C."/>
            <person name="Donnadieu C."/>
            <person name="Jouanno E."/>
            <person name="Avarre J.-C."/>
            <person name="Campet M."/>
            <person name="Ha T."/>
            <person name="Dugue R."/>
            <person name="Lampietro C."/>
            <person name="Louis A."/>
            <person name="Herpin A."/>
            <person name="Echchiki A."/>
            <person name="Berthelot C."/>
            <person name="Parey E."/>
            <person name="Roest-Crollius H."/>
            <person name="Braasch I."/>
            <person name="Postlethwait J.H."/>
            <person name="Bobe J."/>
            <person name="Montfort J."/>
            <person name="Bouchez O."/>
            <person name="Begum T."/>
            <person name="Schartl M."/>
            <person name="Gustiano R."/>
            <person name="Guiguen Y."/>
        </authorList>
    </citation>
    <scope>NUCLEOTIDE SEQUENCE</scope>
    <source>
        <strain evidence="1">Pdj_M5554</strain>
    </source>
</reference>
<name>A0ACC5YWA6_9TELE</name>
<comment type="caution">
    <text evidence="1">The sequence shown here is derived from an EMBL/GenBank/DDBJ whole genome shotgun (WGS) entry which is preliminary data.</text>
</comment>
<dbReference type="Proteomes" id="UP000830395">
    <property type="component" value="Chromosome 13"/>
</dbReference>
<gene>
    <name evidence="1" type="ORF">PDJAM_G00049250</name>
</gene>
<keyword evidence="2" id="KW-1185">Reference proteome</keyword>